<reference evidence="1 2" key="1">
    <citation type="journal article" date="2024" name="Ann. Entomol. Soc. Am.">
        <title>Genomic analyses of the southern and eastern yellowjacket wasps (Hymenoptera: Vespidae) reveal evolutionary signatures of social life.</title>
        <authorList>
            <person name="Catto M.A."/>
            <person name="Caine P.B."/>
            <person name="Orr S.E."/>
            <person name="Hunt B.G."/>
            <person name="Goodisman M.A.D."/>
        </authorList>
    </citation>
    <scope>NUCLEOTIDE SEQUENCE [LARGE SCALE GENOMIC DNA]</scope>
    <source>
        <strain evidence="1">232</strain>
        <tissue evidence="1">Head and thorax</tissue>
    </source>
</reference>
<accession>A0ABD2CVT9</accession>
<sequence length="65" mass="7193">MKLFSSDAYKTFVNLSLELKRSDRTVCICTTALYIIGRMQKCDRIFTHAGSGGIGRATINLAFTS</sequence>
<comment type="caution">
    <text evidence="1">The sequence shown here is derived from an EMBL/GenBank/DDBJ whole genome shotgun (WGS) entry which is preliminary data.</text>
</comment>
<keyword evidence="2" id="KW-1185">Reference proteome</keyword>
<protein>
    <submittedName>
        <fullName evidence="1">Fatty acid synthase-like</fullName>
    </submittedName>
</protein>
<dbReference type="Proteomes" id="UP001607303">
    <property type="component" value="Unassembled WGS sequence"/>
</dbReference>
<dbReference type="Gene3D" id="3.90.180.10">
    <property type="entry name" value="Medium-chain alcohol dehydrogenases, catalytic domain"/>
    <property type="match status" value="1"/>
</dbReference>
<dbReference type="EMBL" id="JAYRBN010000032">
    <property type="protein sequence ID" value="KAL2748293.1"/>
    <property type="molecule type" value="Genomic_DNA"/>
</dbReference>
<organism evidence="1 2">
    <name type="scientific">Vespula maculifrons</name>
    <name type="common">Eastern yellow jacket</name>
    <name type="synonym">Wasp</name>
    <dbReference type="NCBI Taxonomy" id="7453"/>
    <lineage>
        <taxon>Eukaryota</taxon>
        <taxon>Metazoa</taxon>
        <taxon>Ecdysozoa</taxon>
        <taxon>Arthropoda</taxon>
        <taxon>Hexapoda</taxon>
        <taxon>Insecta</taxon>
        <taxon>Pterygota</taxon>
        <taxon>Neoptera</taxon>
        <taxon>Endopterygota</taxon>
        <taxon>Hymenoptera</taxon>
        <taxon>Apocrita</taxon>
        <taxon>Aculeata</taxon>
        <taxon>Vespoidea</taxon>
        <taxon>Vespidae</taxon>
        <taxon>Vespinae</taxon>
        <taxon>Vespula</taxon>
    </lineage>
</organism>
<name>A0ABD2CVT9_VESMC</name>
<gene>
    <name evidence="1" type="ORF">V1477_003578</name>
</gene>
<proteinExistence type="predicted"/>
<dbReference type="AlphaFoldDB" id="A0ABD2CVT9"/>
<evidence type="ECO:0000313" key="2">
    <source>
        <dbReference type="Proteomes" id="UP001607303"/>
    </source>
</evidence>
<evidence type="ECO:0000313" key="1">
    <source>
        <dbReference type="EMBL" id="KAL2748293.1"/>
    </source>
</evidence>